<protein>
    <submittedName>
        <fullName evidence="4">2532_t:CDS:1</fullName>
    </submittedName>
</protein>
<dbReference type="InterPro" id="IPR009071">
    <property type="entry name" value="HMG_box_dom"/>
</dbReference>
<feature type="domain" description="HMG box" evidence="3">
    <location>
        <begin position="19"/>
        <end position="83"/>
    </location>
</feature>
<dbReference type="InterPro" id="IPR036910">
    <property type="entry name" value="HMG_box_dom_sf"/>
</dbReference>
<dbReference type="OrthoDB" id="6247875at2759"/>
<sequence>MSTSEEIVEIHLNNGLENGNRTMNAFMIYRKDRARKNPNRSWNNSPKLASESWKNESNKIKDHYKRMAENVKKGFKKKIPYCFIHSNLAGTDGNETNPHTILHNSSDTTYCNPPMDKNSPNIDQNISDTINHNPINIQQTYPQGITYYNPPMDENFPDIINHNSSNIQQTYPQGITFPNSVGCTNIMGQNYSDTTYCNRPMDKNCPNIDQNISDTINHNPSNIQQTYPQVITFPNSVQIICCTNVMDQNYSYNTYYNLPVDKTSSIINQNISGINHNLTNISSQQTYSHMKQNLPGTIFPNPDQIIDYYPFIDINQGIFFYHMDQNISRNYFPNPDQIINSFTDINKGTSFSNSLPSNSLNTIYSQQSVNMGQLSMNQNSPDINCPNLFDASCLDHPDQK</sequence>
<evidence type="ECO:0000259" key="3">
    <source>
        <dbReference type="PROSITE" id="PS50118"/>
    </source>
</evidence>
<keyword evidence="1" id="KW-0238">DNA-binding</keyword>
<accession>A0A9N8ZLD8</accession>
<evidence type="ECO:0000256" key="2">
    <source>
        <dbReference type="SAM" id="MobiDB-lite"/>
    </source>
</evidence>
<proteinExistence type="predicted"/>
<keyword evidence="5" id="KW-1185">Reference proteome</keyword>
<organism evidence="4 5">
    <name type="scientific">Diversispora eburnea</name>
    <dbReference type="NCBI Taxonomy" id="1213867"/>
    <lineage>
        <taxon>Eukaryota</taxon>
        <taxon>Fungi</taxon>
        <taxon>Fungi incertae sedis</taxon>
        <taxon>Mucoromycota</taxon>
        <taxon>Glomeromycotina</taxon>
        <taxon>Glomeromycetes</taxon>
        <taxon>Diversisporales</taxon>
        <taxon>Diversisporaceae</taxon>
        <taxon>Diversispora</taxon>
    </lineage>
</organism>
<dbReference type="SUPFAM" id="SSF47095">
    <property type="entry name" value="HMG-box"/>
    <property type="match status" value="1"/>
</dbReference>
<gene>
    <name evidence="4" type="ORF">DEBURN_LOCUS4598</name>
</gene>
<dbReference type="GO" id="GO:0003677">
    <property type="term" value="F:DNA binding"/>
    <property type="evidence" value="ECO:0007669"/>
    <property type="project" value="UniProtKB-UniRule"/>
</dbReference>
<dbReference type="AlphaFoldDB" id="A0A9N8ZLD8"/>
<dbReference type="Gene3D" id="1.10.30.10">
    <property type="entry name" value="High mobility group box domain"/>
    <property type="match status" value="1"/>
</dbReference>
<dbReference type="Proteomes" id="UP000789706">
    <property type="component" value="Unassembled WGS sequence"/>
</dbReference>
<dbReference type="GO" id="GO:0005634">
    <property type="term" value="C:nucleus"/>
    <property type="evidence" value="ECO:0007669"/>
    <property type="project" value="UniProtKB-UniRule"/>
</dbReference>
<name>A0A9N8ZLD8_9GLOM</name>
<evidence type="ECO:0000256" key="1">
    <source>
        <dbReference type="PROSITE-ProRule" id="PRU00267"/>
    </source>
</evidence>
<dbReference type="PROSITE" id="PS50118">
    <property type="entry name" value="HMG_BOX_2"/>
    <property type="match status" value="1"/>
</dbReference>
<reference evidence="4" key="1">
    <citation type="submission" date="2021-06" db="EMBL/GenBank/DDBJ databases">
        <authorList>
            <person name="Kallberg Y."/>
            <person name="Tangrot J."/>
            <person name="Rosling A."/>
        </authorList>
    </citation>
    <scope>NUCLEOTIDE SEQUENCE</scope>
    <source>
        <strain evidence="4">AZ414A</strain>
    </source>
</reference>
<dbReference type="EMBL" id="CAJVPK010000359">
    <property type="protein sequence ID" value="CAG8499448.1"/>
    <property type="molecule type" value="Genomic_DNA"/>
</dbReference>
<evidence type="ECO:0000313" key="4">
    <source>
        <dbReference type="EMBL" id="CAG8499448.1"/>
    </source>
</evidence>
<keyword evidence="1" id="KW-0539">Nucleus</keyword>
<feature type="region of interest" description="Disordered" evidence="2">
    <location>
        <begin position="36"/>
        <end position="55"/>
    </location>
</feature>
<feature type="DNA-binding region" description="HMG box" evidence="1">
    <location>
        <begin position="19"/>
        <end position="83"/>
    </location>
</feature>
<evidence type="ECO:0000313" key="5">
    <source>
        <dbReference type="Proteomes" id="UP000789706"/>
    </source>
</evidence>
<comment type="caution">
    <text evidence="4">The sequence shown here is derived from an EMBL/GenBank/DDBJ whole genome shotgun (WGS) entry which is preliminary data.</text>
</comment>